<comment type="caution">
    <text evidence="14">The sequence shown here is derived from an EMBL/GenBank/DDBJ whole genome shotgun (WGS) entry which is preliminary data.</text>
</comment>
<dbReference type="InterPro" id="IPR000531">
    <property type="entry name" value="Beta-barrel_TonB"/>
</dbReference>
<dbReference type="InterPro" id="IPR037066">
    <property type="entry name" value="Plug_dom_sf"/>
</dbReference>
<dbReference type="GO" id="GO:0044718">
    <property type="term" value="P:siderophore transmembrane transport"/>
    <property type="evidence" value="ECO:0007669"/>
    <property type="project" value="TreeGrafter"/>
</dbReference>
<dbReference type="GO" id="GO:0009279">
    <property type="term" value="C:cell outer membrane"/>
    <property type="evidence" value="ECO:0007669"/>
    <property type="project" value="UniProtKB-SubCell"/>
</dbReference>
<dbReference type="InterPro" id="IPR036942">
    <property type="entry name" value="Beta-barrel_TonB_sf"/>
</dbReference>
<name>A0A2T5YTD6_9BACT</name>
<dbReference type="AlphaFoldDB" id="A0A2T5YTD6"/>
<dbReference type="PANTHER" id="PTHR30069:SF29">
    <property type="entry name" value="HEMOGLOBIN AND HEMOGLOBIN-HAPTOGLOBIN-BINDING PROTEIN 1-RELATED"/>
    <property type="match status" value="1"/>
</dbReference>
<keyword evidence="8 14" id="KW-0675">Receptor</keyword>
<evidence type="ECO:0000256" key="11">
    <source>
        <dbReference type="RuleBase" id="RU003357"/>
    </source>
</evidence>
<feature type="domain" description="TonB-dependent receptor plug" evidence="13">
    <location>
        <begin position="184"/>
        <end position="288"/>
    </location>
</feature>
<evidence type="ECO:0000313" key="14">
    <source>
        <dbReference type="EMBL" id="PTX22585.1"/>
    </source>
</evidence>
<keyword evidence="3 10" id="KW-1134">Transmembrane beta strand</keyword>
<gene>
    <name evidence="14" type="ORF">C8N40_101411</name>
</gene>
<keyword evidence="5" id="KW-0732">Signal</keyword>
<feature type="domain" description="TonB-dependent receptor-like beta-barrel" evidence="12">
    <location>
        <begin position="353"/>
        <end position="805"/>
    </location>
</feature>
<dbReference type="InterPro" id="IPR012910">
    <property type="entry name" value="Plug_dom"/>
</dbReference>
<organism evidence="14 15">
    <name type="scientific">Pontibacter mucosus</name>
    <dbReference type="NCBI Taxonomy" id="1649266"/>
    <lineage>
        <taxon>Bacteria</taxon>
        <taxon>Pseudomonadati</taxon>
        <taxon>Bacteroidota</taxon>
        <taxon>Cytophagia</taxon>
        <taxon>Cytophagales</taxon>
        <taxon>Hymenobacteraceae</taxon>
        <taxon>Pontibacter</taxon>
    </lineage>
</organism>
<dbReference type="InterPro" id="IPR039426">
    <property type="entry name" value="TonB-dep_rcpt-like"/>
</dbReference>
<dbReference type="OrthoDB" id="9795928at2"/>
<keyword evidence="9 10" id="KW-0998">Cell outer membrane</keyword>
<dbReference type="Proteomes" id="UP000244225">
    <property type="component" value="Unassembled WGS sequence"/>
</dbReference>
<dbReference type="Gene3D" id="2.40.170.20">
    <property type="entry name" value="TonB-dependent receptor, beta-barrel domain"/>
    <property type="match status" value="1"/>
</dbReference>
<comment type="similarity">
    <text evidence="10 11">Belongs to the TonB-dependent receptor family.</text>
</comment>
<evidence type="ECO:0000256" key="10">
    <source>
        <dbReference type="PROSITE-ProRule" id="PRU01360"/>
    </source>
</evidence>
<proteinExistence type="inferred from homology"/>
<keyword evidence="6 11" id="KW-0798">TonB box</keyword>
<evidence type="ECO:0000256" key="3">
    <source>
        <dbReference type="ARBA" id="ARBA00022452"/>
    </source>
</evidence>
<dbReference type="InterPro" id="IPR008969">
    <property type="entry name" value="CarboxyPept-like_regulatory"/>
</dbReference>
<evidence type="ECO:0000256" key="7">
    <source>
        <dbReference type="ARBA" id="ARBA00023136"/>
    </source>
</evidence>
<dbReference type="Gene3D" id="2.170.130.10">
    <property type="entry name" value="TonB-dependent receptor, plug domain"/>
    <property type="match status" value="1"/>
</dbReference>
<keyword evidence="15" id="KW-1185">Reference proteome</keyword>
<reference evidence="14 15" key="1">
    <citation type="submission" date="2018-04" db="EMBL/GenBank/DDBJ databases">
        <title>Genomic Encyclopedia of Archaeal and Bacterial Type Strains, Phase II (KMG-II): from individual species to whole genera.</title>
        <authorList>
            <person name="Goeker M."/>
        </authorList>
    </citation>
    <scope>NUCLEOTIDE SEQUENCE [LARGE SCALE GENOMIC DNA]</scope>
    <source>
        <strain evidence="14 15">DSM 100162</strain>
    </source>
</reference>
<keyword evidence="7 10" id="KW-0472">Membrane</keyword>
<evidence type="ECO:0000256" key="8">
    <source>
        <dbReference type="ARBA" id="ARBA00023170"/>
    </source>
</evidence>
<dbReference type="PANTHER" id="PTHR30069">
    <property type="entry name" value="TONB-DEPENDENT OUTER MEMBRANE RECEPTOR"/>
    <property type="match status" value="1"/>
</dbReference>
<dbReference type="Gene3D" id="2.60.40.1120">
    <property type="entry name" value="Carboxypeptidase-like, regulatory domain"/>
    <property type="match status" value="1"/>
</dbReference>
<keyword evidence="2 10" id="KW-0813">Transport</keyword>
<dbReference type="PROSITE" id="PS52016">
    <property type="entry name" value="TONB_DEPENDENT_REC_3"/>
    <property type="match status" value="1"/>
</dbReference>
<evidence type="ECO:0000256" key="9">
    <source>
        <dbReference type="ARBA" id="ARBA00023237"/>
    </source>
</evidence>
<dbReference type="GO" id="GO:0015344">
    <property type="term" value="F:siderophore uptake transmembrane transporter activity"/>
    <property type="evidence" value="ECO:0007669"/>
    <property type="project" value="TreeGrafter"/>
</dbReference>
<dbReference type="SUPFAM" id="SSF49464">
    <property type="entry name" value="Carboxypeptidase regulatory domain-like"/>
    <property type="match status" value="1"/>
</dbReference>
<evidence type="ECO:0000256" key="6">
    <source>
        <dbReference type="ARBA" id="ARBA00023077"/>
    </source>
</evidence>
<evidence type="ECO:0000256" key="4">
    <source>
        <dbReference type="ARBA" id="ARBA00022692"/>
    </source>
</evidence>
<evidence type="ECO:0000256" key="1">
    <source>
        <dbReference type="ARBA" id="ARBA00004571"/>
    </source>
</evidence>
<evidence type="ECO:0000259" key="12">
    <source>
        <dbReference type="Pfam" id="PF00593"/>
    </source>
</evidence>
<dbReference type="Pfam" id="PF00593">
    <property type="entry name" value="TonB_dep_Rec_b-barrel"/>
    <property type="match status" value="1"/>
</dbReference>
<sequence length="843" mass="94040">MAAARAYPPKHIFTSPHRPASAIGVAAAAAGPICYRLYFGVASHLLLLKLEDVLKTKTIFIALALLALQAPALRAQSLPGPVAEDAEQDCGLTISGKVLDHDTREPLIGATIYLPELDRATMSDAYGNYHFHQICRGAYTLQVKYLGYEEEQFAVRLTASATRDLQLHASPRQLRTVEVTGEHLREQAQTQQSISGRELEQTRGLALAETLKGIAGVTTLQTGPTISKPVIHGLHSNRVLLLNNGVRQEGQQWGAEHAPEIDPFIASEMKVIKGAAGVRYGADAIGGVVLVEPKALPTSPGVRGDLYLLGSTNNRQMATSATVEGNFEKLPPLSWRLQGTLRKAGNAKTPDYYLENTGLREQNFSAALGYNKEKYGAELFYSRFSTELGVLRESHIGSVQDLMYAIERGRPSNADNAGFTYAIDRPYQDVQHDLFKAKGFWQLGEAGKLEFVYGWQRNLRQEYDMRRRVSQAPTLELTLNTHTAEATFEHKPLGNLTGLVGISTIYQKNTYRYSDFLPYFTGTTAGIFATETWRKNRLQLEAGLRYDYKHLLVKKLENNRELIKPEYEFSNLSGTLAAMYDVGYHLTFGLSATSAWRAPGANELFSEGVHHSAAAYESGNPNLKSEQAYNLEFSVDYFSNPRLNGTLSLYHNYIRDYIYLRPLPEPVLTIRGAFPAFEYTQANATLSGIDLSWDYRLATGLLLESKTSLLYARNLDTDDYLIYMPANRFDNSLRYEFSSGNGGKLTDTYLSVGGVYVAKQRRTPEKTEQDFAPAPDGYFLLQAEAGTTIHFGKQPIEVGITGNNLLNTAYRDYLNKQRYYADELGRMLLLRVRIPFDFSNMNK</sequence>
<dbReference type="Pfam" id="PF07715">
    <property type="entry name" value="Plug"/>
    <property type="match status" value="1"/>
</dbReference>
<evidence type="ECO:0000256" key="5">
    <source>
        <dbReference type="ARBA" id="ARBA00022729"/>
    </source>
</evidence>
<dbReference type="SUPFAM" id="SSF56935">
    <property type="entry name" value="Porins"/>
    <property type="match status" value="1"/>
</dbReference>
<comment type="subcellular location">
    <subcellularLocation>
        <location evidence="1 10">Cell outer membrane</location>
        <topology evidence="1 10">Multi-pass membrane protein</topology>
    </subcellularLocation>
</comment>
<evidence type="ECO:0000313" key="15">
    <source>
        <dbReference type="Proteomes" id="UP000244225"/>
    </source>
</evidence>
<evidence type="ECO:0000259" key="13">
    <source>
        <dbReference type="Pfam" id="PF07715"/>
    </source>
</evidence>
<accession>A0A2T5YTD6</accession>
<dbReference type="Pfam" id="PF13715">
    <property type="entry name" value="CarbopepD_reg_2"/>
    <property type="match status" value="1"/>
</dbReference>
<dbReference type="EMBL" id="QBKI01000001">
    <property type="protein sequence ID" value="PTX22585.1"/>
    <property type="molecule type" value="Genomic_DNA"/>
</dbReference>
<keyword evidence="4 10" id="KW-0812">Transmembrane</keyword>
<evidence type="ECO:0000256" key="2">
    <source>
        <dbReference type="ARBA" id="ARBA00022448"/>
    </source>
</evidence>
<protein>
    <submittedName>
        <fullName evidence="14">Iron complex outermembrane receptor protein</fullName>
    </submittedName>
</protein>